<accession>D7UZI8</accession>
<gene>
    <name evidence="1" type="ORF">HMPREF0556_11518</name>
</gene>
<organism evidence="1 2">
    <name type="scientific">Listeria grayi DSM 20601</name>
    <dbReference type="NCBI Taxonomy" id="525367"/>
    <lineage>
        <taxon>Bacteria</taxon>
        <taxon>Bacillati</taxon>
        <taxon>Bacillota</taxon>
        <taxon>Bacilli</taxon>
        <taxon>Bacillales</taxon>
        <taxon>Listeriaceae</taxon>
        <taxon>Listeria</taxon>
    </lineage>
</organism>
<dbReference type="RefSeq" id="WP_003754297.1">
    <property type="nucleotide sequence ID" value="NZ_GL538352.1"/>
</dbReference>
<dbReference type="Pfam" id="PF11185">
    <property type="entry name" value="DUF2971"/>
    <property type="match status" value="1"/>
</dbReference>
<protein>
    <recommendedName>
        <fullName evidence="3">DUF2971 domain-containing protein</fullName>
    </recommendedName>
</protein>
<dbReference type="InterPro" id="IPR021352">
    <property type="entry name" value="DUF2971"/>
</dbReference>
<evidence type="ECO:0000313" key="1">
    <source>
        <dbReference type="EMBL" id="EFI82833.1"/>
    </source>
</evidence>
<evidence type="ECO:0008006" key="3">
    <source>
        <dbReference type="Google" id="ProtNLM"/>
    </source>
</evidence>
<comment type="caution">
    <text evidence="1">The sequence shown here is derived from an EMBL/GenBank/DDBJ whole genome shotgun (WGS) entry which is preliminary data.</text>
</comment>
<reference evidence="1" key="1">
    <citation type="submission" date="2010-06" db="EMBL/GenBank/DDBJ databases">
        <authorList>
            <person name="Muzny D."/>
            <person name="Qin X."/>
            <person name="Buhay C."/>
            <person name="Dugan-Rocha S."/>
            <person name="Ding Y."/>
            <person name="Chen G."/>
            <person name="Hawes A."/>
            <person name="Holder M."/>
            <person name="Jhangiani S."/>
            <person name="Johnson A."/>
            <person name="Khan Z."/>
            <person name="Li Z."/>
            <person name="Liu W."/>
            <person name="Liu X."/>
            <person name="Perez L."/>
            <person name="Shen H."/>
            <person name="Wang Q."/>
            <person name="Watt J."/>
            <person name="Xi L."/>
            <person name="Xin Y."/>
            <person name="Zhou J."/>
            <person name="Deng J."/>
            <person name="Jiang H."/>
            <person name="Liu Y."/>
            <person name="Qu J."/>
            <person name="Song X.-Z."/>
            <person name="Zhang L."/>
            <person name="Villasana D."/>
            <person name="Johnson A."/>
            <person name="Liu J."/>
            <person name="Liyanage D."/>
            <person name="Lorensuhewa L."/>
            <person name="Robinson T."/>
            <person name="Song A."/>
            <person name="Song B.-B."/>
            <person name="Dinh H."/>
            <person name="Thornton R."/>
            <person name="Coyle M."/>
            <person name="Francisco L."/>
            <person name="Jackson L."/>
            <person name="Javaid M."/>
            <person name="Korchina V."/>
            <person name="Kovar C."/>
            <person name="Mata R."/>
            <person name="Mathew T."/>
            <person name="Ngo R."/>
            <person name="Nguyen L."/>
            <person name="Nguyen N."/>
            <person name="Okwuonu G."/>
            <person name="Ongeri F."/>
            <person name="Pham C."/>
            <person name="Simmons D."/>
            <person name="Wilczek-Boney K."/>
            <person name="Hale W."/>
            <person name="Jakkamsetti A."/>
            <person name="Pham P."/>
            <person name="Ruth R."/>
            <person name="San Lucas F."/>
            <person name="Warren J."/>
            <person name="Zhang J."/>
            <person name="Zhao Z."/>
            <person name="Zhou C."/>
            <person name="Zhu D."/>
            <person name="Lee S."/>
            <person name="Bess C."/>
            <person name="Blankenburg K."/>
            <person name="Forbes L."/>
            <person name="Fu Q."/>
            <person name="Gubbala S."/>
            <person name="Hirani K."/>
            <person name="Jayaseelan J.C."/>
            <person name="Lara F."/>
            <person name="Munidasa M."/>
            <person name="Palculict T."/>
            <person name="Patil S."/>
            <person name="Pu L.-L."/>
            <person name="Saada N."/>
            <person name="Tang L."/>
            <person name="Weissenberger G."/>
            <person name="Zhu Y."/>
            <person name="Hemphill L."/>
            <person name="Shang Y."/>
            <person name="Youmans B."/>
            <person name="Ayvaz T."/>
            <person name="Ross M."/>
            <person name="Santibanez J."/>
            <person name="Aqrawi P."/>
            <person name="Gross S."/>
            <person name="Joshi V."/>
            <person name="Fowler G."/>
            <person name="Nazareth L."/>
            <person name="Reid J."/>
            <person name="Worley K."/>
            <person name="Petrosino J."/>
            <person name="Highlander S."/>
            <person name="Gibbs R."/>
        </authorList>
    </citation>
    <scope>NUCLEOTIDE SEQUENCE [LARGE SCALE GENOMIC DNA]</scope>
    <source>
        <strain evidence="1">DSM 20601</strain>
    </source>
</reference>
<proteinExistence type="predicted"/>
<sequence length="327" mass="38030">MKKRLKDVIDYSKLDGEMRSMIEKLPESAEQALIEIYDEDSDFIRYARLDNIYGDFSISDTTELYHYTSYENLVSIIEGKKFWIKNKSFMNDPKEFNYTYELCEILLSQIDASGDEINEFKSIVNTTKFDIYLWCFSENKASQALWGNYGNKNGVALRMNMKVLMESLAVHFSNGKDNLNDYTVGSAYVIPLKILYNQEEQMKRLKIVLLQWLRARRNNQFDPVDMSEIKDYCLQALFTYALMMKNPLLYQEEEARFIILNFTEGNEVNPEFYDSSNVPYVSCPLTDSMLSEVVIQTGSSIKHSDVKSILSIHGYLKTKISDSILPY</sequence>
<dbReference type="AlphaFoldDB" id="D7UZI8"/>
<dbReference type="STRING" id="525367.HMPREF0556_11518"/>
<name>D7UZI8_LISGR</name>
<keyword evidence="2" id="KW-1185">Reference proteome</keyword>
<dbReference type="HOGENOM" id="CLU_851887_0_0_9"/>
<evidence type="ECO:0000313" key="2">
    <source>
        <dbReference type="Proteomes" id="UP000010119"/>
    </source>
</evidence>
<dbReference type="EMBL" id="ACCR02000005">
    <property type="protein sequence ID" value="EFI82833.1"/>
    <property type="molecule type" value="Genomic_DNA"/>
</dbReference>
<dbReference type="Proteomes" id="UP000010119">
    <property type="component" value="Unassembled WGS sequence"/>
</dbReference>